<reference evidence="6 7" key="1">
    <citation type="submission" date="2018-07" db="EMBL/GenBank/DDBJ databases">
        <title>A draft genome of a endophytic bacteria, a new species of Pedobacter.</title>
        <authorList>
            <person name="Zhang Z.D."/>
            <person name="Chen Z.J."/>
        </authorList>
    </citation>
    <scope>NUCLEOTIDE SEQUENCE [LARGE SCALE GENOMIC DNA]</scope>
    <source>
        <strain evidence="6 7">RS10</strain>
    </source>
</reference>
<evidence type="ECO:0000313" key="6">
    <source>
        <dbReference type="EMBL" id="RBQ04931.1"/>
    </source>
</evidence>
<proteinExistence type="inferred from homology"/>
<keyword evidence="4" id="KW-0233">DNA recombination</keyword>
<evidence type="ECO:0000313" key="7">
    <source>
        <dbReference type="Proteomes" id="UP000252081"/>
    </source>
</evidence>
<dbReference type="EMBL" id="QNQU01000015">
    <property type="protein sequence ID" value="RBQ04931.1"/>
    <property type="molecule type" value="Genomic_DNA"/>
</dbReference>
<keyword evidence="7" id="KW-1185">Reference proteome</keyword>
<dbReference type="PANTHER" id="PTHR30563">
    <property type="entry name" value="DNA RECOMBINATION PROTEIN RMUC"/>
    <property type="match status" value="1"/>
</dbReference>
<evidence type="ECO:0000256" key="4">
    <source>
        <dbReference type="ARBA" id="ARBA00023172"/>
    </source>
</evidence>
<dbReference type="RefSeq" id="WP_113950147.1">
    <property type="nucleotide sequence ID" value="NZ_QNQU01000015.1"/>
</dbReference>
<dbReference type="Pfam" id="PF02646">
    <property type="entry name" value="RmuC"/>
    <property type="match status" value="1"/>
</dbReference>
<comment type="caution">
    <text evidence="6">The sequence shown here is derived from an EMBL/GenBank/DDBJ whole genome shotgun (WGS) entry which is preliminary data.</text>
</comment>
<dbReference type="OrthoDB" id="370725at2"/>
<dbReference type="Proteomes" id="UP000252081">
    <property type="component" value="Unassembled WGS sequence"/>
</dbReference>
<evidence type="ECO:0000256" key="5">
    <source>
        <dbReference type="SAM" id="Coils"/>
    </source>
</evidence>
<evidence type="ECO:0000256" key="2">
    <source>
        <dbReference type="ARBA" id="ARBA00009840"/>
    </source>
</evidence>
<dbReference type="AlphaFoldDB" id="A0A366KTH3"/>
<gene>
    <name evidence="6" type="ORF">DRW42_17605</name>
</gene>
<name>A0A366KTH3_9SPHI</name>
<comment type="similarity">
    <text evidence="2">Belongs to the RmuC family.</text>
</comment>
<dbReference type="PANTHER" id="PTHR30563:SF0">
    <property type="entry name" value="DNA RECOMBINATION PROTEIN RMUC"/>
    <property type="match status" value="1"/>
</dbReference>
<organism evidence="6 7">
    <name type="scientific">Pedobacter miscanthi</name>
    <dbReference type="NCBI Taxonomy" id="2259170"/>
    <lineage>
        <taxon>Bacteria</taxon>
        <taxon>Pseudomonadati</taxon>
        <taxon>Bacteroidota</taxon>
        <taxon>Sphingobacteriia</taxon>
        <taxon>Sphingobacteriales</taxon>
        <taxon>Sphingobacteriaceae</taxon>
        <taxon>Pedobacter</taxon>
    </lineage>
</organism>
<keyword evidence="3 5" id="KW-0175">Coiled coil</keyword>
<dbReference type="InterPro" id="IPR003798">
    <property type="entry name" value="DNA_recombination_RmuC"/>
</dbReference>
<protein>
    <submittedName>
        <fullName evidence="6">DNA recombination protein RmuC</fullName>
    </submittedName>
</protein>
<sequence>MEIIGIALLTIILIVLIILLLKKPQAALSIVSVEDFEKMKGENESLKISLAKADERVSNLTVEKEHITTLLKQEQQRLIDELQAERDRLADANRELESTRSFYLAEKEKLAEQKVSFEQSQQKLNKDFELIANKILEEKSTKFIEQNRTNLDIILNPLKENIKAFEDKVEKVYKAESDERNTLKGVISLLMDQSKQIQEDANNLTKALKGDSKKQGNWGEVILEKVLERSGLVRDQEYRIQASHISAEGGRYQPDVVIDLPDDKHLVVDAKVSLVAYERSVSAETDEEREGYVKQHLASIKNHIQELSSKNYQDLYKINSPDFVLLFVPIESSFSIAVQKDAELFNFAWDRRVVIVSPSTLLATLRTIASMWKQERQNRNVMEIARLSGSMYDKFVGFVADMENIGKHIKNGQDAYDKAINKLSVGAGNLTNTSEKIKKLGAKATKQIDTKYLDLNDTQDL</sequence>
<accession>A0A366KTH3</accession>
<evidence type="ECO:0000256" key="1">
    <source>
        <dbReference type="ARBA" id="ARBA00003416"/>
    </source>
</evidence>
<comment type="function">
    <text evidence="1">Involved in DNA recombination.</text>
</comment>
<evidence type="ECO:0000256" key="3">
    <source>
        <dbReference type="ARBA" id="ARBA00023054"/>
    </source>
</evidence>
<dbReference type="GO" id="GO:0006310">
    <property type="term" value="P:DNA recombination"/>
    <property type="evidence" value="ECO:0007669"/>
    <property type="project" value="UniProtKB-KW"/>
</dbReference>
<feature type="coiled-coil region" evidence="5">
    <location>
        <begin position="36"/>
        <end position="127"/>
    </location>
</feature>